<protein>
    <recommendedName>
        <fullName evidence="4">Secreted protein</fullName>
    </recommendedName>
</protein>
<feature type="signal peptide" evidence="1">
    <location>
        <begin position="1"/>
        <end position="26"/>
    </location>
</feature>
<proteinExistence type="predicted"/>
<dbReference type="OrthoDB" id="5192834at2"/>
<feature type="chain" id="PRO_5012906202" description="Secreted protein" evidence="1">
    <location>
        <begin position="27"/>
        <end position="161"/>
    </location>
</feature>
<gene>
    <name evidence="2" type="ORF">SAMN05444351_0195</name>
</gene>
<evidence type="ECO:0008006" key="4">
    <source>
        <dbReference type="Google" id="ProtNLM"/>
    </source>
</evidence>
<evidence type="ECO:0000313" key="2">
    <source>
        <dbReference type="EMBL" id="SHF61233.1"/>
    </source>
</evidence>
<dbReference type="EMBL" id="FQVX01000001">
    <property type="protein sequence ID" value="SHF61233.1"/>
    <property type="molecule type" value="Genomic_DNA"/>
</dbReference>
<dbReference type="STRING" id="1070870.SAMN05444351_0195"/>
<dbReference type="RefSeq" id="WP_073417960.1">
    <property type="nucleotide sequence ID" value="NZ_FQVX01000001.1"/>
</dbReference>
<keyword evidence="1" id="KW-0732">Signal</keyword>
<reference evidence="2 3" key="1">
    <citation type="submission" date="2016-11" db="EMBL/GenBank/DDBJ databases">
        <authorList>
            <person name="Jaros S."/>
            <person name="Januszkiewicz K."/>
            <person name="Wedrychowicz H."/>
        </authorList>
    </citation>
    <scope>NUCLEOTIDE SEQUENCE [LARGE SCALE GENOMIC DNA]</scope>
    <source>
        <strain evidence="2 3">DSM 45408</strain>
    </source>
</reference>
<evidence type="ECO:0000313" key="3">
    <source>
        <dbReference type="Proteomes" id="UP000184471"/>
    </source>
</evidence>
<dbReference type="AlphaFoldDB" id="A0A1M5D2G0"/>
<dbReference type="Proteomes" id="UP000184471">
    <property type="component" value="Unassembled WGS sequence"/>
</dbReference>
<evidence type="ECO:0000256" key="1">
    <source>
        <dbReference type="SAM" id="SignalP"/>
    </source>
</evidence>
<name>A0A1M5D2G0_9ACTN</name>
<sequence length="161" mass="17069">MRLRSLVAGTALAATSVLTLAGPAAAAPRPAYEADVVGVVRIDPSDPTSAEIQVRYRCADDAGLWISVKQTADRSADPRLAEEGSSAISAAWSDSHRETVTCDGRVRLGTFTVDLDEAWPGRPGQAPLRKGEGYVQFCLTDPDAPGPEGLVLSHSEFVHVR</sequence>
<keyword evidence="3" id="KW-1185">Reference proteome</keyword>
<accession>A0A1M5D2G0</accession>
<organism evidence="2 3">
    <name type="scientific">Geodermatophilus nigrescens</name>
    <dbReference type="NCBI Taxonomy" id="1070870"/>
    <lineage>
        <taxon>Bacteria</taxon>
        <taxon>Bacillati</taxon>
        <taxon>Actinomycetota</taxon>
        <taxon>Actinomycetes</taxon>
        <taxon>Geodermatophilales</taxon>
        <taxon>Geodermatophilaceae</taxon>
        <taxon>Geodermatophilus</taxon>
    </lineage>
</organism>